<evidence type="ECO:0000313" key="3">
    <source>
        <dbReference type="Proteomes" id="UP000181942"/>
    </source>
</evidence>
<reference evidence="2 3" key="1">
    <citation type="submission" date="2016-10" db="EMBL/GenBank/DDBJ databases">
        <authorList>
            <person name="de Groot N.N."/>
        </authorList>
    </citation>
    <scope>NUCLEOTIDE SEQUENCE [LARGE SCALE GENOMIC DNA]</scope>
    <source>
        <strain evidence="2 3">OK461</strain>
    </source>
</reference>
<sequence>MLARLLHAGSHQSGWEITGASTFVAEIRPQPRAFNPVQLGSLLERVVRLSPDDAPAFAALSDFIDAVVIKRDGMAATSFGTALYRYNRAHEEGDNFERIVDLATALEAVLTDDDKGEGLSLRLKNRAAALLATTTDTGTSIFSDITKLYELRSRLVHGGSIQQKDLVKIITSVSAVPDGAMFGVALAFAVDRMRDLVRRSFLARLCLGSGTEPLWPFGKSTPVDAALADDATRGQWRHHWRDQLANLGAALAAEPARPGIDPITRRSDAQTHPQHSTEPRPR</sequence>
<feature type="region of interest" description="Disordered" evidence="1">
    <location>
        <begin position="255"/>
        <end position="282"/>
    </location>
</feature>
<gene>
    <name evidence="2" type="ORF">SAMN02787118_14020</name>
</gene>
<protein>
    <submittedName>
        <fullName evidence="2">Uncharacterized protein</fullName>
    </submittedName>
</protein>
<name>A0A1I2WUG4_9ACTN</name>
<evidence type="ECO:0000256" key="1">
    <source>
        <dbReference type="SAM" id="MobiDB-lite"/>
    </source>
</evidence>
<dbReference type="EMBL" id="FONR01000040">
    <property type="protein sequence ID" value="SFH04978.1"/>
    <property type="molecule type" value="Genomic_DNA"/>
</dbReference>
<proteinExistence type="predicted"/>
<organism evidence="2 3">
    <name type="scientific">Streptomyces mirabilis</name>
    <dbReference type="NCBI Taxonomy" id="68239"/>
    <lineage>
        <taxon>Bacteria</taxon>
        <taxon>Bacillati</taxon>
        <taxon>Actinomycetota</taxon>
        <taxon>Actinomycetes</taxon>
        <taxon>Kitasatosporales</taxon>
        <taxon>Streptomycetaceae</taxon>
        <taxon>Streptomyces</taxon>
    </lineage>
</organism>
<accession>A0A1I2WUG4</accession>
<dbReference type="Proteomes" id="UP000181942">
    <property type="component" value="Unassembled WGS sequence"/>
</dbReference>
<feature type="compositionally biased region" description="Basic and acidic residues" evidence="1">
    <location>
        <begin position="263"/>
        <end position="282"/>
    </location>
</feature>
<evidence type="ECO:0000313" key="2">
    <source>
        <dbReference type="EMBL" id="SFH04978.1"/>
    </source>
</evidence>
<dbReference type="AlphaFoldDB" id="A0A1I2WUG4"/>